<dbReference type="OrthoDB" id="2706144at2"/>
<feature type="transmembrane region" description="Helical" evidence="1">
    <location>
        <begin position="110"/>
        <end position="137"/>
    </location>
</feature>
<protein>
    <submittedName>
        <fullName evidence="2">Metal-dependent hydrolase</fullName>
    </submittedName>
</protein>
<accession>A0A5B8Z4W4</accession>
<keyword evidence="3" id="KW-1185">Reference proteome</keyword>
<dbReference type="GO" id="GO:0016787">
    <property type="term" value="F:hydrolase activity"/>
    <property type="evidence" value="ECO:0007669"/>
    <property type="project" value="UniProtKB-KW"/>
</dbReference>
<dbReference type="EMBL" id="CP042593">
    <property type="protein sequence ID" value="QED48140.1"/>
    <property type="molecule type" value="Genomic_DNA"/>
</dbReference>
<reference evidence="3" key="1">
    <citation type="submission" date="2019-08" db="EMBL/GenBank/DDBJ databases">
        <authorList>
            <person name="Zheng X."/>
        </authorList>
    </citation>
    <scope>NUCLEOTIDE SEQUENCE [LARGE SCALE GENOMIC DNA]</scope>
    <source>
        <strain evidence="3">FJAT-25496</strain>
    </source>
</reference>
<dbReference type="STRING" id="1742359.GCA_001439625_01739"/>
<name>A0A5B8Z4W4_CYTDA</name>
<proteinExistence type="predicted"/>
<organism evidence="2 3">
    <name type="scientific">Cytobacillus dafuensis</name>
    <name type="common">Bacillus dafuensis</name>
    <dbReference type="NCBI Taxonomy" id="1742359"/>
    <lineage>
        <taxon>Bacteria</taxon>
        <taxon>Bacillati</taxon>
        <taxon>Bacillota</taxon>
        <taxon>Bacilli</taxon>
        <taxon>Bacillales</taxon>
        <taxon>Bacillaceae</taxon>
        <taxon>Cytobacillus</taxon>
    </lineage>
</organism>
<keyword evidence="1" id="KW-0472">Membrane</keyword>
<evidence type="ECO:0000313" key="3">
    <source>
        <dbReference type="Proteomes" id="UP000321555"/>
    </source>
</evidence>
<dbReference type="AlphaFoldDB" id="A0A5B8Z4W4"/>
<keyword evidence="1" id="KW-1133">Transmembrane helix</keyword>
<evidence type="ECO:0000313" key="2">
    <source>
        <dbReference type="EMBL" id="QED48140.1"/>
    </source>
</evidence>
<dbReference type="KEGG" id="bda:FSZ17_13350"/>
<dbReference type="RefSeq" id="WP_057770827.1">
    <property type="nucleotide sequence ID" value="NZ_CP042593.1"/>
</dbReference>
<feature type="transmembrane region" description="Helical" evidence="1">
    <location>
        <begin position="166"/>
        <end position="185"/>
    </location>
</feature>
<dbReference type="InterPro" id="IPR007404">
    <property type="entry name" value="YdjM-like"/>
</dbReference>
<sequence>MNGTSHTVIGAASGLFTANLLQTNPTETMILVGLGAISGLIPDLDINGKLSNKVTVSHKLIRSIVQFIAVLMILYSYFTRVGMDKWLGIGLGLGIIIISTFLTQRRMLTITGIGVIVGGLSFHENWIWLLGVYIIIASFVSHRSYTHSLIGIIFFGYIAFQFEKSVQLDGVFITCLLGYASHLIADMKLLPFNKKGVKLFLPFSKKEL</sequence>
<dbReference type="Proteomes" id="UP000321555">
    <property type="component" value="Chromosome"/>
</dbReference>
<dbReference type="Pfam" id="PF04307">
    <property type="entry name" value="YdjM"/>
    <property type="match status" value="1"/>
</dbReference>
<gene>
    <name evidence="2" type="ORF">FSZ17_13350</name>
</gene>
<evidence type="ECO:0000256" key="1">
    <source>
        <dbReference type="SAM" id="Phobius"/>
    </source>
</evidence>
<feature type="transmembrane region" description="Helical" evidence="1">
    <location>
        <begin position="60"/>
        <end position="79"/>
    </location>
</feature>
<feature type="transmembrane region" description="Helical" evidence="1">
    <location>
        <begin position="86"/>
        <end position="104"/>
    </location>
</feature>
<keyword evidence="2" id="KW-0378">Hydrolase</keyword>
<feature type="transmembrane region" description="Helical" evidence="1">
    <location>
        <begin position="144"/>
        <end position="160"/>
    </location>
</feature>
<keyword evidence="1" id="KW-0812">Transmembrane</keyword>